<reference evidence="3 4" key="1">
    <citation type="submission" date="2019-09" db="EMBL/GenBank/DDBJ databases">
        <title>Mumia zhuanghuii sp. nov. isolated from the intestinal contents of plateau pika (Ochotona curzoniae) in the Qinghai-Tibet plateau of China.</title>
        <authorList>
            <person name="Tian Z."/>
        </authorList>
    </citation>
    <scope>NUCLEOTIDE SEQUENCE [LARGE SCALE GENOMIC DNA]</scope>
    <source>
        <strain evidence="4">350</strain>
    </source>
</reference>
<dbReference type="OrthoDB" id="4008466at2"/>
<dbReference type="SUPFAM" id="SSF56317">
    <property type="entry name" value="Carbon-nitrogen hydrolase"/>
    <property type="match status" value="2"/>
</dbReference>
<keyword evidence="1 3" id="KW-0378">Hydrolase</keyword>
<dbReference type="AlphaFoldDB" id="A0A5Q6RQX1"/>
<protein>
    <submittedName>
        <fullName evidence="3">Carbon-nitrogen hydrolase family protein</fullName>
    </submittedName>
</protein>
<dbReference type="RefSeq" id="WP_149770647.1">
    <property type="nucleotide sequence ID" value="NZ_VDFQ02000005.1"/>
</dbReference>
<comment type="caution">
    <text evidence="3">The sequence shown here is derived from an EMBL/GenBank/DDBJ whole genome shotgun (WGS) entry which is preliminary data.</text>
</comment>
<organism evidence="3 4">
    <name type="scientific">Mumia zhuanghuii</name>
    <dbReference type="NCBI Taxonomy" id="2585211"/>
    <lineage>
        <taxon>Bacteria</taxon>
        <taxon>Bacillati</taxon>
        <taxon>Actinomycetota</taxon>
        <taxon>Actinomycetes</taxon>
        <taxon>Propionibacteriales</taxon>
        <taxon>Nocardioidaceae</taxon>
        <taxon>Mumia</taxon>
    </lineage>
</organism>
<dbReference type="GO" id="GO:0016811">
    <property type="term" value="F:hydrolase activity, acting on carbon-nitrogen (but not peptide) bonds, in linear amides"/>
    <property type="evidence" value="ECO:0007669"/>
    <property type="project" value="TreeGrafter"/>
</dbReference>
<proteinExistence type="predicted"/>
<dbReference type="PANTHER" id="PTHR43674">
    <property type="entry name" value="NITRILASE C965.09-RELATED"/>
    <property type="match status" value="1"/>
</dbReference>
<dbReference type="InterPro" id="IPR036526">
    <property type="entry name" value="C-N_Hydrolase_sf"/>
</dbReference>
<dbReference type="Pfam" id="PF00795">
    <property type="entry name" value="CN_hydrolase"/>
    <property type="match status" value="1"/>
</dbReference>
<dbReference type="PANTHER" id="PTHR43674:SF16">
    <property type="entry name" value="CARBON-NITROGEN FAMILY, PUTATIVE (AFU_ORTHOLOGUE AFUA_5G02350)-RELATED"/>
    <property type="match status" value="1"/>
</dbReference>
<dbReference type="InterPro" id="IPR050345">
    <property type="entry name" value="Aliph_Amidase/BUP"/>
</dbReference>
<name>A0A5Q6RQX1_9ACTN</name>
<dbReference type="InterPro" id="IPR003010">
    <property type="entry name" value="C-N_Hydrolase"/>
</dbReference>
<feature type="domain" description="CN hydrolase" evidence="2">
    <location>
        <begin position="4"/>
        <end position="257"/>
    </location>
</feature>
<accession>A0A5Q6RQX1</accession>
<evidence type="ECO:0000313" key="3">
    <source>
        <dbReference type="EMBL" id="KAA1420478.1"/>
    </source>
</evidence>
<dbReference type="Proteomes" id="UP000307768">
    <property type="component" value="Unassembled WGS sequence"/>
</dbReference>
<dbReference type="Gene3D" id="3.60.110.10">
    <property type="entry name" value="Carbon-nitrogen hydrolase"/>
    <property type="match status" value="2"/>
</dbReference>
<gene>
    <name evidence="3" type="ORF">FE697_016065</name>
</gene>
<evidence type="ECO:0000256" key="1">
    <source>
        <dbReference type="ARBA" id="ARBA00022801"/>
    </source>
</evidence>
<dbReference type="CDD" id="cd07197">
    <property type="entry name" value="nitrilase"/>
    <property type="match status" value="2"/>
</dbReference>
<sequence length="559" mass="58910">MTVVRVAAVQFAASEDVEQNLATALRLTEEAASQGAQVVVLPEFGNHVSWYADRAHARRMAVTLDGPFVSALAAKAAERGIYLMANCTLAREDGRTTGSNILIGPDGSILATTDKQVLMGSERDHIDPAVEASPVIETPLGRMGLYSCMDGVIYETPRMLAVDGAQILLNSINSFALDEATLHVPVRAVENKVWVVAANKVGPLVPEHSIEAVAQAVGVPVDLLHGAGESQIVAPDGTVVAIAPRTGEAVVVADIEVDAADDKRRTDGTDVMASRRPELYGPIVEAPRGRTAPAGAAELVTAVISPADDDVLGLLRDAVAAGARLVVLPELAAWVDGVVDPVGPRFTEEAVVEALAGTDAIAVTSVRDDDQHVGLVLDARGEVARQPQLHTSARHADWATRLGDDLVVVERDFGRLAVVVGDDALYPETFRLAALKDADVVAVPFTVAGAHDIDLMLLERAAENRLNVAVASRRTDHGAGAVIPLSGDFTLWSEWDGPFVGIISRPEPLVATESVTLATVRPECATNRFVSRGTDVVDGRPWALADSLVRAATPQHASA</sequence>
<dbReference type="PROSITE" id="PS50263">
    <property type="entry name" value="CN_HYDROLASE"/>
    <property type="match status" value="1"/>
</dbReference>
<dbReference type="EMBL" id="VDFQ02000005">
    <property type="protein sequence ID" value="KAA1420478.1"/>
    <property type="molecule type" value="Genomic_DNA"/>
</dbReference>
<evidence type="ECO:0000313" key="4">
    <source>
        <dbReference type="Proteomes" id="UP000307768"/>
    </source>
</evidence>
<evidence type="ECO:0000259" key="2">
    <source>
        <dbReference type="PROSITE" id="PS50263"/>
    </source>
</evidence>